<dbReference type="AlphaFoldDB" id="A0A8J3P358"/>
<accession>A0A8J3P358</accession>
<feature type="region of interest" description="Disordered" evidence="1">
    <location>
        <begin position="164"/>
        <end position="207"/>
    </location>
</feature>
<evidence type="ECO:0000256" key="1">
    <source>
        <dbReference type="SAM" id="MobiDB-lite"/>
    </source>
</evidence>
<reference evidence="4 5" key="1">
    <citation type="submission" date="2021-01" db="EMBL/GenBank/DDBJ databases">
        <title>Whole genome shotgun sequence of Catellatospora citrea NBRC 14495.</title>
        <authorList>
            <person name="Komaki H."/>
            <person name="Tamura T."/>
        </authorList>
    </citation>
    <scope>NUCLEOTIDE SEQUENCE [LARGE SCALE GENOMIC DNA]</scope>
    <source>
        <strain evidence="4 5">NBRC 14495</strain>
    </source>
</reference>
<comment type="caution">
    <text evidence="4">The sequence shown here is derived from an EMBL/GenBank/DDBJ whole genome shotgun (WGS) entry which is preliminary data.</text>
</comment>
<evidence type="ECO:0000259" key="3">
    <source>
        <dbReference type="Pfam" id="PF04024"/>
    </source>
</evidence>
<feature type="transmembrane region" description="Helical" evidence="2">
    <location>
        <begin position="73"/>
        <end position="98"/>
    </location>
</feature>
<feature type="transmembrane region" description="Helical" evidence="2">
    <location>
        <begin position="267"/>
        <end position="285"/>
    </location>
</feature>
<feature type="compositionally biased region" description="Pro residues" evidence="1">
    <location>
        <begin position="1"/>
        <end position="33"/>
    </location>
</feature>
<keyword evidence="2" id="KW-1133">Transmembrane helix</keyword>
<organism evidence="4 5">
    <name type="scientific">Catellatospora citrea</name>
    <dbReference type="NCBI Taxonomy" id="53366"/>
    <lineage>
        <taxon>Bacteria</taxon>
        <taxon>Bacillati</taxon>
        <taxon>Actinomycetota</taxon>
        <taxon>Actinomycetes</taxon>
        <taxon>Micromonosporales</taxon>
        <taxon>Micromonosporaceae</taxon>
        <taxon>Catellatospora</taxon>
    </lineage>
</organism>
<gene>
    <name evidence="4" type="ORF">Cci01nite_74360</name>
</gene>
<feature type="region of interest" description="Disordered" evidence="1">
    <location>
        <begin position="239"/>
        <end position="260"/>
    </location>
</feature>
<name>A0A8J3P358_9ACTN</name>
<feature type="region of interest" description="Disordered" evidence="1">
    <location>
        <begin position="1"/>
        <end position="37"/>
    </location>
</feature>
<dbReference type="InterPro" id="IPR007168">
    <property type="entry name" value="Phageshock_PspC_N"/>
</dbReference>
<evidence type="ECO:0000313" key="5">
    <source>
        <dbReference type="Proteomes" id="UP000659904"/>
    </source>
</evidence>
<keyword evidence="5" id="KW-1185">Reference proteome</keyword>
<feature type="domain" description="Phage shock protein PspC N-terminal" evidence="3">
    <location>
        <begin position="48"/>
        <end position="102"/>
    </location>
</feature>
<keyword evidence="2" id="KW-0812">Transmembrane</keyword>
<sequence>MSDETPTPPGAVPPGQAPPAAQAPPPPPPPPPHGESSPYASWAAPYGLIRPRHGRYLAGVCGALGRATKTDPLLWRVLIGVLSVFGVGIVVYLAAWLLTPAEGDSSSPVEALFGRGYSGTSSTLTLVIGVLTVIMIGAVTNSFEVAVIAAIGLVIAALVVSRNAAGGQPPRSRPGATYLPPDYAAAPPPVTRPGGSPERRPTWDSSPAVTVPAAAPMPAAVTVPVPPLEPTGYRPPFAPHGPYAPAAPPPPPPPLKAPKVKREPSRLGRLIFGLTMVALGGLAMADMAGVSIPGSTYVAAALGMVGLGLVIGAWFGRARGYILIGIVLALVLPMVAATGDWSRERTQAGTVTWMPTSLEELHDRYEHRFGEATLDLTGLDLTGQDVEVSAQITGGDLKVIVPPDVDVTVVAQVNLADADVFGRSISGAGQRDTQTSLGDDGKPGPGKLLLKLDVNLGHAEVIR</sequence>
<dbReference type="RefSeq" id="WP_120317056.1">
    <property type="nucleotide sequence ID" value="NZ_BONH01000051.1"/>
</dbReference>
<dbReference type="EMBL" id="BONH01000051">
    <property type="protein sequence ID" value="GIG02343.1"/>
    <property type="molecule type" value="Genomic_DNA"/>
</dbReference>
<feature type="transmembrane region" description="Helical" evidence="2">
    <location>
        <begin position="297"/>
        <end position="315"/>
    </location>
</feature>
<feature type="transmembrane region" description="Helical" evidence="2">
    <location>
        <begin position="322"/>
        <end position="341"/>
    </location>
</feature>
<keyword evidence="2" id="KW-0472">Membrane</keyword>
<feature type="compositionally biased region" description="Pro residues" evidence="1">
    <location>
        <begin position="245"/>
        <end position="256"/>
    </location>
</feature>
<evidence type="ECO:0000313" key="4">
    <source>
        <dbReference type="EMBL" id="GIG02343.1"/>
    </source>
</evidence>
<protein>
    <recommendedName>
        <fullName evidence="3">Phage shock protein PspC N-terminal domain-containing protein</fullName>
    </recommendedName>
</protein>
<dbReference type="Proteomes" id="UP000659904">
    <property type="component" value="Unassembled WGS sequence"/>
</dbReference>
<evidence type="ECO:0000256" key="2">
    <source>
        <dbReference type="SAM" id="Phobius"/>
    </source>
</evidence>
<proteinExistence type="predicted"/>
<dbReference type="Pfam" id="PF04024">
    <property type="entry name" value="PspC"/>
    <property type="match status" value="1"/>
</dbReference>
<feature type="transmembrane region" description="Helical" evidence="2">
    <location>
        <begin position="119"/>
        <end position="139"/>
    </location>
</feature>
<feature type="transmembrane region" description="Helical" evidence="2">
    <location>
        <begin position="145"/>
        <end position="165"/>
    </location>
</feature>